<sequence length="411" mass="46345">MAIPLSNLTPSLIVSKLCLGCPRPSPPFIERVTMDSNFLFCFVFSLKGTMTFGEQNSLSQSFKLLDKAFDYGINFFDSAEMYPVPQRAETQGRSEEYFGRWLRERKIPRDRVVFATKVSGPSGQMSWIRGGPTSLDRRNIKMAIDNRLDHIHIHIHIHISLMGAFCMLDNCCSLLRLQTDYIDLYQLHWPDRYVPMFGETDYDPVRQYSPVSFDEQLDALGTAVDAGKIRFIGVSNETPYGVMKFLQAAENNPSYPRITTVQNSYNLLCRNFDSGLAECCHLERVRLLAYSPLAMGLLSGKYMLPDGGGDDARLNLFKGRYSEGESRYNLSNPTITEATKAYVSIAERYGIHPVSLAIGFVLRHPLVSSAIFGATKLWQLEEVVNACDIKLSPEIIADIDEVHSRFPNPCS</sequence>
<dbReference type="InterPro" id="IPR036812">
    <property type="entry name" value="NAD(P)_OxRdtase_dom_sf"/>
</dbReference>
<organism evidence="2 3">
    <name type="scientific">Lactuca sativa</name>
    <name type="common">Garden lettuce</name>
    <dbReference type="NCBI Taxonomy" id="4236"/>
    <lineage>
        <taxon>Eukaryota</taxon>
        <taxon>Viridiplantae</taxon>
        <taxon>Streptophyta</taxon>
        <taxon>Embryophyta</taxon>
        <taxon>Tracheophyta</taxon>
        <taxon>Spermatophyta</taxon>
        <taxon>Magnoliopsida</taxon>
        <taxon>eudicotyledons</taxon>
        <taxon>Gunneridae</taxon>
        <taxon>Pentapetalae</taxon>
        <taxon>asterids</taxon>
        <taxon>campanulids</taxon>
        <taxon>Asterales</taxon>
        <taxon>Asteraceae</taxon>
        <taxon>Cichorioideae</taxon>
        <taxon>Cichorieae</taxon>
        <taxon>Lactucinae</taxon>
        <taxon>Lactuca</taxon>
    </lineage>
</organism>
<keyword evidence="3" id="KW-1185">Reference proteome</keyword>
<name>A0A9R1XGS6_LACSA</name>
<dbReference type="PANTHER" id="PTHR43147">
    <property type="entry name" value="PROTEIN TAS"/>
    <property type="match status" value="1"/>
</dbReference>
<comment type="caution">
    <text evidence="2">The sequence shown here is derived from an EMBL/GenBank/DDBJ whole genome shotgun (WGS) entry which is preliminary data.</text>
</comment>
<dbReference type="InterPro" id="IPR023210">
    <property type="entry name" value="NADP_OxRdtase_dom"/>
</dbReference>
<reference evidence="2 3" key="1">
    <citation type="journal article" date="2017" name="Nat. Commun.">
        <title>Genome assembly with in vitro proximity ligation data and whole-genome triplication in lettuce.</title>
        <authorList>
            <person name="Reyes-Chin-Wo S."/>
            <person name="Wang Z."/>
            <person name="Yang X."/>
            <person name="Kozik A."/>
            <person name="Arikit S."/>
            <person name="Song C."/>
            <person name="Xia L."/>
            <person name="Froenicke L."/>
            <person name="Lavelle D.O."/>
            <person name="Truco M.J."/>
            <person name="Xia R."/>
            <person name="Zhu S."/>
            <person name="Xu C."/>
            <person name="Xu H."/>
            <person name="Xu X."/>
            <person name="Cox K."/>
            <person name="Korf I."/>
            <person name="Meyers B.C."/>
            <person name="Michelmore R.W."/>
        </authorList>
    </citation>
    <scope>NUCLEOTIDE SEQUENCE [LARGE SCALE GENOMIC DNA]</scope>
    <source>
        <strain evidence="3">cv. Salinas</strain>
        <tissue evidence="2">Seedlings</tissue>
    </source>
</reference>
<dbReference type="Proteomes" id="UP000235145">
    <property type="component" value="Unassembled WGS sequence"/>
</dbReference>
<feature type="domain" description="NADP-dependent oxidoreductase" evidence="1">
    <location>
        <begin position="173"/>
        <end position="402"/>
    </location>
</feature>
<dbReference type="AlphaFoldDB" id="A0A9R1XGS6"/>
<dbReference type="PANTHER" id="PTHR43147:SF2">
    <property type="entry name" value="NADP-DEPENDENT OXIDOREDUCTASE DOMAIN-CONTAINING PROTEIN"/>
    <property type="match status" value="1"/>
</dbReference>
<proteinExistence type="predicted"/>
<protein>
    <recommendedName>
        <fullName evidence="1">NADP-dependent oxidoreductase domain-containing protein</fullName>
    </recommendedName>
</protein>
<evidence type="ECO:0000259" key="1">
    <source>
        <dbReference type="Pfam" id="PF00248"/>
    </source>
</evidence>
<dbReference type="Gene3D" id="3.20.20.100">
    <property type="entry name" value="NADP-dependent oxidoreductase domain"/>
    <property type="match status" value="1"/>
</dbReference>
<evidence type="ECO:0000313" key="2">
    <source>
        <dbReference type="EMBL" id="KAJ0207392.1"/>
    </source>
</evidence>
<feature type="domain" description="NADP-dependent oxidoreductase" evidence="1">
    <location>
        <begin position="48"/>
        <end position="149"/>
    </location>
</feature>
<dbReference type="EMBL" id="NBSK02000005">
    <property type="protein sequence ID" value="KAJ0207392.1"/>
    <property type="molecule type" value="Genomic_DNA"/>
</dbReference>
<gene>
    <name evidence="2" type="ORF">LSAT_V11C500297380</name>
</gene>
<dbReference type="CDD" id="cd19094">
    <property type="entry name" value="AKR_Tas-like"/>
    <property type="match status" value="1"/>
</dbReference>
<dbReference type="SUPFAM" id="SSF51430">
    <property type="entry name" value="NAD(P)-linked oxidoreductase"/>
    <property type="match status" value="1"/>
</dbReference>
<dbReference type="Pfam" id="PF00248">
    <property type="entry name" value="Aldo_ket_red"/>
    <property type="match status" value="2"/>
</dbReference>
<evidence type="ECO:0000313" key="3">
    <source>
        <dbReference type="Proteomes" id="UP000235145"/>
    </source>
</evidence>
<accession>A0A9R1XGS6</accession>